<dbReference type="Proteomes" id="UP001283361">
    <property type="component" value="Unassembled WGS sequence"/>
</dbReference>
<sequence>MFPTPRQFVTAVCVLITSFHLLAAVCNRERWFGPTRCLYQCHCAGDVPCDKTNGACPQGCQSGWFGPACQYGMLDKPRQHCHHSDFYSLDSIVTTLVSIASTALSTLWFLQPRQHCQHSGFYNLDSIVNTLVSTTSTVLSPL</sequence>
<evidence type="ECO:0000313" key="3">
    <source>
        <dbReference type="Proteomes" id="UP001283361"/>
    </source>
</evidence>
<evidence type="ECO:0008006" key="4">
    <source>
        <dbReference type="Google" id="ProtNLM"/>
    </source>
</evidence>
<keyword evidence="1" id="KW-0732">Signal</keyword>
<proteinExistence type="predicted"/>
<name>A0AAE0ZKR5_9GAST</name>
<evidence type="ECO:0000256" key="1">
    <source>
        <dbReference type="SAM" id="SignalP"/>
    </source>
</evidence>
<dbReference type="AlphaFoldDB" id="A0AAE0ZKR5"/>
<evidence type="ECO:0000313" key="2">
    <source>
        <dbReference type="EMBL" id="KAK3770995.1"/>
    </source>
</evidence>
<gene>
    <name evidence="2" type="ORF">RRG08_002044</name>
</gene>
<organism evidence="2 3">
    <name type="scientific">Elysia crispata</name>
    <name type="common">lettuce slug</name>
    <dbReference type="NCBI Taxonomy" id="231223"/>
    <lineage>
        <taxon>Eukaryota</taxon>
        <taxon>Metazoa</taxon>
        <taxon>Spiralia</taxon>
        <taxon>Lophotrochozoa</taxon>
        <taxon>Mollusca</taxon>
        <taxon>Gastropoda</taxon>
        <taxon>Heterobranchia</taxon>
        <taxon>Euthyneura</taxon>
        <taxon>Panpulmonata</taxon>
        <taxon>Sacoglossa</taxon>
        <taxon>Placobranchoidea</taxon>
        <taxon>Plakobranchidae</taxon>
        <taxon>Elysia</taxon>
    </lineage>
</organism>
<feature type="signal peptide" evidence="1">
    <location>
        <begin position="1"/>
        <end position="24"/>
    </location>
</feature>
<dbReference type="EMBL" id="JAWDGP010003778">
    <property type="protein sequence ID" value="KAK3770995.1"/>
    <property type="molecule type" value="Genomic_DNA"/>
</dbReference>
<keyword evidence="3" id="KW-1185">Reference proteome</keyword>
<accession>A0AAE0ZKR5</accession>
<feature type="chain" id="PRO_5042085811" description="EGF-like domain-containing protein" evidence="1">
    <location>
        <begin position="25"/>
        <end position="142"/>
    </location>
</feature>
<reference evidence="2" key="1">
    <citation type="journal article" date="2023" name="G3 (Bethesda)">
        <title>A reference genome for the long-term kleptoplast-retaining sea slug Elysia crispata morphotype clarki.</title>
        <authorList>
            <person name="Eastman K.E."/>
            <person name="Pendleton A.L."/>
            <person name="Shaikh M.A."/>
            <person name="Suttiyut T."/>
            <person name="Ogas R."/>
            <person name="Tomko P."/>
            <person name="Gavelis G."/>
            <person name="Widhalm J.R."/>
            <person name="Wisecaver J.H."/>
        </authorList>
    </citation>
    <scope>NUCLEOTIDE SEQUENCE</scope>
    <source>
        <strain evidence="2">ECLA1</strain>
    </source>
</reference>
<comment type="caution">
    <text evidence="2">The sequence shown here is derived from an EMBL/GenBank/DDBJ whole genome shotgun (WGS) entry which is preliminary data.</text>
</comment>
<protein>
    <recommendedName>
        <fullName evidence="4">EGF-like domain-containing protein</fullName>
    </recommendedName>
</protein>